<feature type="non-terminal residue" evidence="1">
    <location>
        <position position="1"/>
    </location>
</feature>
<dbReference type="Proteomes" id="UP000789366">
    <property type="component" value="Unassembled WGS sequence"/>
</dbReference>
<dbReference type="EMBL" id="CAJVPW010001174">
    <property type="protein sequence ID" value="CAG8477015.1"/>
    <property type="molecule type" value="Genomic_DNA"/>
</dbReference>
<comment type="caution">
    <text evidence="1">The sequence shown here is derived from an EMBL/GenBank/DDBJ whole genome shotgun (WGS) entry which is preliminary data.</text>
</comment>
<sequence>PTKFRRNVPFIKDLNKRYLDNKDWIYRELDRIVSEKQKEIENTPLDQPLERNILTSLLTLNTERDLDKISVANVDRPLTKDQIISLLREVFTGGLEAITNNLSFNIFYLAKNRDVYLKMRQEVLDVYGTLDNPVLTLESYGKLKYIEAVIYEGMRIFPSAAMVPRTAIEDVEFDGFTIKADTTVFTDLYSLSNNPKYFKDPEIYNPDRFLADKESFTKYTYIPFGYGVRICPGRVWSLVQMKTFLIKLVCTFDIDSNDKNDTPKYFCHATNRPVDININIKTRKFNI</sequence>
<organism evidence="1 2">
    <name type="scientific">Cetraspora pellucida</name>
    <dbReference type="NCBI Taxonomy" id="1433469"/>
    <lineage>
        <taxon>Eukaryota</taxon>
        <taxon>Fungi</taxon>
        <taxon>Fungi incertae sedis</taxon>
        <taxon>Mucoromycota</taxon>
        <taxon>Glomeromycotina</taxon>
        <taxon>Glomeromycetes</taxon>
        <taxon>Diversisporales</taxon>
        <taxon>Gigasporaceae</taxon>
        <taxon>Cetraspora</taxon>
    </lineage>
</organism>
<keyword evidence="2" id="KW-1185">Reference proteome</keyword>
<accession>A0ACA9KJ95</accession>
<gene>
    <name evidence="1" type="ORF">SPELUC_LOCUS1955</name>
</gene>
<evidence type="ECO:0000313" key="2">
    <source>
        <dbReference type="Proteomes" id="UP000789366"/>
    </source>
</evidence>
<reference evidence="1" key="1">
    <citation type="submission" date="2021-06" db="EMBL/GenBank/DDBJ databases">
        <authorList>
            <person name="Kallberg Y."/>
            <person name="Tangrot J."/>
            <person name="Rosling A."/>
        </authorList>
    </citation>
    <scope>NUCLEOTIDE SEQUENCE</scope>
    <source>
        <strain evidence="1">28 12/20/2015</strain>
    </source>
</reference>
<protein>
    <submittedName>
        <fullName evidence="1">3813_t:CDS:1</fullName>
    </submittedName>
</protein>
<name>A0ACA9KJ95_9GLOM</name>
<evidence type="ECO:0000313" key="1">
    <source>
        <dbReference type="EMBL" id="CAG8477015.1"/>
    </source>
</evidence>
<proteinExistence type="predicted"/>